<comment type="subcellular location">
    <subcellularLocation>
        <location evidence="1">Membrane</location>
        <topology evidence="1">Multi-pass membrane protein</topology>
    </subcellularLocation>
</comment>
<evidence type="ECO:0000256" key="4">
    <source>
        <dbReference type="ARBA" id="ARBA00023136"/>
    </source>
</evidence>
<dbReference type="Proteomes" id="UP000051717">
    <property type="component" value="Unassembled WGS sequence"/>
</dbReference>
<organism evidence="7 8">
    <name type="scientific">candidate division TA06 bacterium SM23_40</name>
    <dbReference type="NCBI Taxonomy" id="1703774"/>
    <lineage>
        <taxon>Bacteria</taxon>
        <taxon>Bacteria division TA06</taxon>
    </lineage>
</organism>
<gene>
    <name evidence="7" type="ORF">AMJ82_00945</name>
</gene>
<protein>
    <recommendedName>
        <fullName evidence="6">Yip1 domain-containing protein</fullName>
    </recommendedName>
</protein>
<proteinExistence type="predicted"/>
<feature type="transmembrane region" description="Helical" evidence="5">
    <location>
        <begin position="141"/>
        <end position="162"/>
    </location>
</feature>
<evidence type="ECO:0000256" key="3">
    <source>
        <dbReference type="ARBA" id="ARBA00022989"/>
    </source>
</evidence>
<evidence type="ECO:0000313" key="8">
    <source>
        <dbReference type="Proteomes" id="UP000051717"/>
    </source>
</evidence>
<dbReference type="Pfam" id="PF04893">
    <property type="entry name" value="Yip1"/>
    <property type="match status" value="1"/>
</dbReference>
<keyword evidence="2 5" id="KW-0812">Transmembrane</keyword>
<dbReference type="GO" id="GO:0016020">
    <property type="term" value="C:membrane"/>
    <property type="evidence" value="ECO:0007669"/>
    <property type="project" value="UniProtKB-SubCell"/>
</dbReference>
<keyword evidence="4 5" id="KW-0472">Membrane</keyword>
<name>A0A0S8GGG7_UNCT6</name>
<dbReference type="EMBL" id="LJUI01000004">
    <property type="protein sequence ID" value="KPK71323.1"/>
    <property type="molecule type" value="Genomic_DNA"/>
</dbReference>
<feature type="domain" description="Yip1" evidence="6">
    <location>
        <begin position="23"/>
        <end position="232"/>
    </location>
</feature>
<dbReference type="AlphaFoldDB" id="A0A0S8GGG7"/>
<feature type="transmembrane region" description="Helical" evidence="5">
    <location>
        <begin position="98"/>
        <end position="129"/>
    </location>
</feature>
<evidence type="ECO:0000256" key="5">
    <source>
        <dbReference type="SAM" id="Phobius"/>
    </source>
</evidence>
<keyword evidence="3 5" id="KW-1133">Transmembrane helix</keyword>
<accession>A0A0S8GGG7</accession>
<sequence length="248" mass="26779">MANGQNEQAEAGPSMPWYRRIIAVFAAPGELFGHLSDRPDWILPTIVGVVIILLIMAVLAPRVILPMQEEAMMERLSSRPDVSPDEIDAMRQRVRGPIAMVSTLAGTAIMHPVALVIQAAVFYWVFLILGGELTYRKALSVAAYASLIAVLGVVLNAPLRILKESLFAGTNLGILLPPESEGTFFHTLLVQVDLFTIWRLLVIAAGMAAIAKVSQAKARLTVGILWVVWIVISAGGSMLPRLMFGAAG</sequence>
<feature type="transmembrane region" description="Helical" evidence="5">
    <location>
        <begin position="183"/>
        <end position="211"/>
    </location>
</feature>
<comment type="caution">
    <text evidence="7">The sequence shown here is derived from an EMBL/GenBank/DDBJ whole genome shotgun (WGS) entry which is preliminary data.</text>
</comment>
<evidence type="ECO:0000256" key="2">
    <source>
        <dbReference type="ARBA" id="ARBA00022692"/>
    </source>
</evidence>
<evidence type="ECO:0000313" key="7">
    <source>
        <dbReference type="EMBL" id="KPK71323.1"/>
    </source>
</evidence>
<evidence type="ECO:0000259" key="6">
    <source>
        <dbReference type="Pfam" id="PF04893"/>
    </source>
</evidence>
<feature type="transmembrane region" description="Helical" evidence="5">
    <location>
        <begin position="41"/>
        <end position="65"/>
    </location>
</feature>
<dbReference type="InterPro" id="IPR006977">
    <property type="entry name" value="Yip1_dom"/>
</dbReference>
<evidence type="ECO:0000256" key="1">
    <source>
        <dbReference type="ARBA" id="ARBA00004141"/>
    </source>
</evidence>
<reference evidence="7 8" key="1">
    <citation type="journal article" date="2015" name="Microbiome">
        <title>Genomic resolution of linkages in carbon, nitrogen, and sulfur cycling among widespread estuary sediment bacteria.</title>
        <authorList>
            <person name="Baker B.J."/>
            <person name="Lazar C.S."/>
            <person name="Teske A.P."/>
            <person name="Dick G.J."/>
        </authorList>
    </citation>
    <scope>NUCLEOTIDE SEQUENCE [LARGE SCALE GENOMIC DNA]</scope>
    <source>
        <strain evidence="7">SM23_40</strain>
    </source>
</reference>
<feature type="transmembrane region" description="Helical" evidence="5">
    <location>
        <begin position="223"/>
        <end position="244"/>
    </location>
</feature>